<dbReference type="GO" id="GO:0031902">
    <property type="term" value="C:late endosome membrane"/>
    <property type="evidence" value="ECO:0007669"/>
    <property type="project" value="UniProtKB-SubCell"/>
</dbReference>
<gene>
    <name evidence="6" type="primary">VPS33A</name>
</gene>
<dbReference type="GO" id="GO:0016192">
    <property type="term" value="P:vesicle-mediated transport"/>
    <property type="evidence" value="ECO:0007669"/>
    <property type="project" value="InterPro"/>
</dbReference>
<dbReference type="Gene3D" id="1.25.40.850">
    <property type="match status" value="1"/>
</dbReference>
<organism evidence="6 7">
    <name type="scientific">Propithecus coquereli</name>
    <name type="common">Coquerel's sifaka</name>
    <name type="synonym">Propithecus verreauxi coquereli</name>
    <dbReference type="NCBI Taxonomy" id="379532"/>
    <lineage>
        <taxon>Eukaryota</taxon>
        <taxon>Metazoa</taxon>
        <taxon>Chordata</taxon>
        <taxon>Craniata</taxon>
        <taxon>Vertebrata</taxon>
        <taxon>Euteleostomi</taxon>
        <taxon>Mammalia</taxon>
        <taxon>Eutheria</taxon>
        <taxon>Euarchontoglires</taxon>
        <taxon>Primates</taxon>
        <taxon>Strepsirrhini</taxon>
        <taxon>Lemuriformes</taxon>
        <taxon>Indriidae</taxon>
        <taxon>Propithecus</taxon>
    </lineage>
</organism>
<dbReference type="InterPro" id="IPR001619">
    <property type="entry name" value="Sec1-like"/>
</dbReference>
<reference evidence="6" key="2">
    <citation type="submission" date="2025-09" db="UniProtKB">
        <authorList>
            <consortium name="Ensembl"/>
        </authorList>
    </citation>
    <scope>IDENTIFICATION</scope>
</reference>
<evidence type="ECO:0000313" key="6">
    <source>
        <dbReference type="Ensembl" id="ENSPCOP00000026068.1"/>
    </source>
</evidence>
<dbReference type="Proteomes" id="UP000233160">
    <property type="component" value="Unassembled WGS sequence"/>
</dbReference>
<dbReference type="GO" id="GO:0005765">
    <property type="term" value="C:lysosomal membrane"/>
    <property type="evidence" value="ECO:0007669"/>
    <property type="project" value="UniProtKB-SubCell"/>
</dbReference>
<proteinExistence type="inferred from homology"/>
<dbReference type="Ensembl" id="ENSPCOT00000036787.1">
    <property type="protein sequence ID" value="ENSPCOP00000026068.1"/>
    <property type="gene ID" value="ENSPCOG00000025330.1"/>
</dbReference>
<name>A0A2K6GIL1_PROCO</name>
<evidence type="ECO:0000256" key="4">
    <source>
        <dbReference type="ARBA" id="ARBA00009884"/>
    </source>
</evidence>
<dbReference type="InterPro" id="IPR027482">
    <property type="entry name" value="Sec1-like_dom2"/>
</dbReference>
<evidence type="ECO:0000256" key="3">
    <source>
        <dbReference type="ARBA" id="ARBA00004630"/>
    </source>
</evidence>
<evidence type="ECO:0000256" key="5">
    <source>
        <dbReference type="ARBA" id="ARBA00022927"/>
    </source>
</evidence>
<keyword evidence="5" id="KW-0813">Transport</keyword>
<evidence type="ECO:0000256" key="2">
    <source>
        <dbReference type="ARBA" id="ARBA00004492"/>
    </source>
</evidence>
<comment type="subcellular location">
    <subcellularLocation>
        <location evidence="1">Cytoplasmic vesicle</location>
        <location evidence="1">Clathrin-coated vesicle</location>
    </subcellularLocation>
    <subcellularLocation>
        <location evidence="2">Late endosome membrane</location>
        <topology evidence="2">Peripheral membrane protein</topology>
        <orientation evidence="2">Cytoplasmic side</orientation>
    </subcellularLocation>
    <subcellularLocation>
        <location evidence="3">Lysosome membrane</location>
        <topology evidence="3">Peripheral membrane protein</topology>
        <orientation evidence="3">Cytoplasmic side</orientation>
    </subcellularLocation>
</comment>
<keyword evidence="5" id="KW-0653">Protein transport</keyword>
<dbReference type="FunFam" id="3.40.50.1910:FF:000005">
    <property type="entry name" value="vacuolar protein sorting-associated protein 33A isoform X1"/>
    <property type="match status" value="1"/>
</dbReference>
<sequence length="242" mass="27157">GQARGGSLWLRARPTSSNVTERKPGTSEDFFDKLTVEQEFMSGIDTDKVNNYIEDCIAQKHPLIKVLRLVCLQSVCNSGLKQKVLDYYKREILQVRGSVFALKSKSNDFGLPKRPQSGGSKSLYPQNPTDISYVYSGYAPLSVRLAQLLSRPGWRSIEEVLRILPGPHFEERQPLPTGLQKKRQPGENRVTLIFFLGGVTFAEIAALRFLSQLEDGGTEYVIATTKLMNGTSWIEALMEKPF</sequence>
<dbReference type="AlphaFoldDB" id="A0A2K6GIL1"/>
<dbReference type="GO" id="GO:0030136">
    <property type="term" value="C:clathrin-coated vesicle"/>
    <property type="evidence" value="ECO:0007669"/>
    <property type="project" value="UniProtKB-SubCell"/>
</dbReference>
<dbReference type="PANTHER" id="PTHR11679">
    <property type="entry name" value="VESICLE PROTEIN SORTING-ASSOCIATED"/>
    <property type="match status" value="1"/>
</dbReference>
<dbReference type="Pfam" id="PF00995">
    <property type="entry name" value="Sec1"/>
    <property type="match status" value="1"/>
</dbReference>
<dbReference type="InterPro" id="IPR036045">
    <property type="entry name" value="Sec1-like_sf"/>
</dbReference>
<dbReference type="Gene3D" id="3.40.50.1910">
    <property type="match status" value="1"/>
</dbReference>
<reference evidence="6" key="1">
    <citation type="submission" date="2025-08" db="UniProtKB">
        <authorList>
            <consortium name="Ensembl"/>
        </authorList>
    </citation>
    <scope>IDENTIFICATION</scope>
</reference>
<dbReference type="GeneTree" id="ENSGT00940000155165"/>
<dbReference type="GO" id="GO:0015031">
    <property type="term" value="P:protein transport"/>
    <property type="evidence" value="ECO:0007669"/>
    <property type="project" value="UniProtKB-KW"/>
</dbReference>
<comment type="similarity">
    <text evidence="4">Belongs to the STXBP/unc-18/SEC1 family.</text>
</comment>
<evidence type="ECO:0000256" key="1">
    <source>
        <dbReference type="ARBA" id="ARBA00004132"/>
    </source>
</evidence>
<dbReference type="SUPFAM" id="SSF56815">
    <property type="entry name" value="Sec1/munc18-like (SM) proteins"/>
    <property type="match status" value="1"/>
</dbReference>
<protein>
    <submittedName>
        <fullName evidence="6">VPS33A core subunit of CORVET and HOPS complexes</fullName>
    </submittedName>
</protein>
<evidence type="ECO:0000313" key="7">
    <source>
        <dbReference type="Proteomes" id="UP000233160"/>
    </source>
</evidence>
<dbReference type="InterPro" id="IPR043155">
    <property type="entry name" value="VPS33_dom3b"/>
</dbReference>
<keyword evidence="7" id="KW-1185">Reference proteome</keyword>
<accession>A0A2K6GIL1</accession>